<dbReference type="SUPFAM" id="SSF52283">
    <property type="entry name" value="Formate/glycerate dehydrogenase catalytic domain-like"/>
    <property type="match status" value="1"/>
</dbReference>
<evidence type="ECO:0000313" key="8">
    <source>
        <dbReference type="Proteomes" id="UP000247973"/>
    </source>
</evidence>
<feature type="domain" description="D-isomer specific 2-hydroxyacid dehydrogenase catalytic" evidence="5">
    <location>
        <begin position="16"/>
        <end position="301"/>
    </location>
</feature>
<dbReference type="RefSeq" id="WP_110310989.1">
    <property type="nucleotide sequence ID" value="NZ_QICL01000014.1"/>
</dbReference>
<dbReference type="SUPFAM" id="SSF51735">
    <property type="entry name" value="NAD(P)-binding Rossmann-fold domains"/>
    <property type="match status" value="1"/>
</dbReference>
<comment type="similarity">
    <text evidence="1 4">Belongs to the D-isomer specific 2-hydroxyacid dehydrogenase family.</text>
</comment>
<evidence type="ECO:0000256" key="4">
    <source>
        <dbReference type="RuleBase" id="RU003719"/>
    </source>
</evidence>
<evidence type="ECO:0000259" key="6">
    <source>
        <dbReference type="Pfam" id="PF02826"/>
    </source>
</evidence>
<organism evidence="7 8">
    <name type="scientific">Dysgonomonas alginatilytica</name>
    <dbReference type="NCBI Taxonomy" id="1605892"/>
    <lineage>
        <taxon>Bacteria</taxon>
        <taxon>Pseudomonadati</taxon>
        <taxon>Bacteroidota</taxon>
        <taxon>Bacteroidia</taxon>
        <taxon>Bacteroidales</taxon>
        <taxon>Dysgonomonadaceae</taxon>
        <taxon>Dysgonomonas</taxon>
    </lineage>
</organism>
<gene>
    <name evidence="7" type="ORF">CLV62_11464</name>
</gene>
<dbReference type="PANTHER" id="PTHR43761:SF1">
    <property type="entry name" value="D-ISOMER SPECIFIC 2-HYDROXYACID DEHYDROGENASE CATALYTIC DOMAIN-CONTAINING PROTEIN-RELATED"/>
    <property type="match status" value="1"/>
</dbReference>
<sequence length="302" mass="33818">MKFQKITMIDACRLTENAIPEIQKLSIEPLKLYWSYPSSEEEVIERIGDSDCILVSFQTQLTPKIIAAAPNLKYIGMCCSLFSEESSSVNIPASRERGIVVKGVKDYGDEGVVEFIFSQLINLGKGYGKYQWKEEPCELGGKSIGIIGMGTLGKMVAAAARSFGMKVYYYSKTRKADEEARGSEFLPLKDLMAASDVVTLHLPRYTVLVNEEEFACKKKSSVFINTSFGPLFDKDAFVKFMNADKTSFAFFDADGVGVYYKEFAEMENIVLYDKSAGFTRESKERLSQKAIENMIAFLKEGK</sequence>
<keyword evidence="2 4" id="KW-0560">Oxidoreductase</keyword>
<dbReference type="EMBL" id="QICL01000014">
    <property type="protein sequence ID" value="PXV63347.1"/>
    <property type="molecule type" value="Genomic_DNA"/>
</dbReference>
<dbReference type="Pfam" id="PF00389">
    <property type="entry name" value="2-Hacid_dh"/>
    <property type="match status" value="1"/>
</dbReference>
<dbReference type="Proteomes" id="UP000247973">
    <property type="component" value="Unassembled WGS sequence"/>
</dbReference>
<evidence type="ECO:0000259" key="5">
    <source>
        <dbReference type="Pfam" id="PF00389"/>
    </source>
</evidence>
<dbReference type="InterPro" id="IPR006139">
    <property type="entry name" value="D-isomer_2_OHA_DH_cat_dom"/>
</dbReference>
<feature type="domain" description="D-isomer specific 2-hydroxyacid dehydrogenase NAD-binding" evidence="6">
    <location>
        <begin position="133"/>
        <end position="253"/>
    </location>
</feature>
<dbReference type="Gene3D" id="3.40.50.720">
    <property type="entry name" value="NAD(P)-binding Rossmann-like Domain"/>
    <property type="match status" value="2"/>
</dbReference>
<proteinExistence type="inferred from homology"/>
<dbReference type="GO" id="GO:0016616">
    <property type="term" value="F:oxidoreductase activity, acting on the CH-OH group of donors, NAD or NADP as acceptor"/>
    <property type="evidence" value="ECO:0007669"/>
    <property type="project" value="InterPro"/>
</dbReference>
<reference evidence="7 8" key="1">
    <citation type="submission" date="2018-03" db="EMBL/GenBank/DDBJ databases">
        <title>Genomic Encyclopedia of Archaeal and Bacterial Type Strains, Phase II (KMG-II): from individual species to whole genera.</title>
        <authorList>
            <person name="Goeker M."/>
        </authorList>
    </citation>
    <scope>NUCLEOTIDE SEQUENCE [LARGE SCALE GENOMIC DNA]</scope>
    <source>
        <strain evidence="7 8">DSM 100214</strain>
    </source>
</reference>
<evidence type="ECO:0000256" key="3">
    <source>
        <dbReference type="ARBA" id="ARBA00023027"/>
    </source>
</evidence>
<dbReference type="InterPro" id="IPR050418">
    <property type="entry name" value="D-iso_2-hydroxyacid_DH_PdxB"/>
</dbReference>
<dbReference type="Pfam" id="PF02826">
    <property type="entry name" value="2-Hacid_dh_C"/>
    <property type="match status" value="1"/>
</dbReference>
<keyword evidence="8" id="KW-1185">Reference proteome</keyword>
<evidence type="ECO:0000313" key="7">
    <source>
        <dbReference type="EMBL" id="PXV63347.1"/>
    </source>
</evidence>
<dbReference type="AlphaFoldDB" id="A0A2V3PPP6"/>
<evidence type="ECO:0008006" key="9">
    <source>
        <dbReference type="Google" id="ProtNLM"/>
    </source>
</evidence>
<keyword evidence="3" id="KW-0520">NAD</keyword>
<dbReference type="PANTHER" id="PTHR43761">
    <property type="entry name" value="D-ISOMER SPECIFIC 2-HYDROXYACID DEHYDROGENASE FAMILY PROTEIN (AFU_ORTHOLOGUE AFUA_1G13630)"/>
    <property type="match status" value="1"/>
</dbReference>
<dbReference type="InterPro" id="IPR006140">
    <property type="entry name" value="D-isomer_DH_NAD-bd"/>
</dbReference>
<accession>A0A2V3PPP6</accession>
<evidence type="ECO:0000256" key="1">
    <source>
        <dbReference type="ARBA" id="ARBA00005854"/>
    </source>
</evidence>
<dbReference type="OrthoDB" id="9805416at2"/>
<name>A0A2V3PPP6_9BACT</name>
<protein>
    <recommendedName>
        <fullName evidence="9">Lactate dehydrogenase-like 2-hydroxyacid dehydrogenase</fullName>
    </recommendedName>
</protein>
<comment type="caution">
    <text evidence="7">The sequence shown here is derived from an EMBL/GenBank/DDBJ whole genome shotgun (WGS) entry which is preliminary data.</text>
</comment>
<dbReference type="GO" id="GO:0051287">
    <property type="term" value="F:NAD binding"/>
    <property type="evidence" value="ECO:0007669"/>
    <property type="project" value="InterPro"/>
</dbReference>
<evidence type="ECO:0000256" key="2">
    <source>
        <dbReference type="ARBA" id="ARBA00023002"/>
    </source>
</evidence>
<dbReference type="InterPro" id="IPR036291">
    <property type="entry name" value="NAD(P)-bd_dom_sf"/>
</dbReference>